<name>A0A9P1DFA3_9DINO</name>
<dbReference type="AlphaFoldDB" id="A0A9P1DFA3"/>
<evidence type="ECO:0000313" key="2">
    <source>
        <dbReference type="EMBL" id="CAI4007548.1"/>
    </source>
</evidence>
<dbReference type="OrthoDB" id="10675875at2759"/>
<keyword evidence="5" id="KW-1185">Reference proteome</keyword>
<reference evidence="3" key="2">
    <citation type="submission" date="2024-04" db="EMBL/GenBank/DDBJ databases">
        <authorList>
            <person name="Chen Y."/>
            <person name="Shah S."/>
            <person name="Dougan E. K."/>
            <person name="Thang M."/>
            <person name="Chan C."/>
        </authorList>
    </citation>
    <scope>NUCLEOTIDE SEQUENCE [LARGE SCALE GENOMIC DNA]</scope>
</reference>
<dbReference type="EMBL" id="CAMXCT020004077">
    <property type="protein sequence ID" value="CAL1160923.1"/>
    <property type="molecule type" value="Genomic_DNA"/>
</dbReference>
<reference evidence="2" key="1">
    <citation type="submission" date="2022-10" db="EMBL/GenBank/DDBJ databases">
        <authorList>
            <person name="Chen Y."/>
            <person name="Dougan E. K."/>
            <person name="Chan C."/>
            <person name="Rhodes N."/>
            <person name="Thang M."/>
        </authorList>
    </citation>
    <scope>NUCLEOTIDE SEQUENCE</scope>
</reference>
<feature type="region of interest" description="Disordered" evidence="1">
    <location>
        <begin position="423"/>
        <end position="498"/>
    </location>
</feature>
<protein>
    <submittedName>
        <fullName evidence="4">Ribosomal protein S6 kinase alpha-5</fullName>
    </submittedName>
</protein>
<feature type="compositionally biased region" description="Basic and acidic residues" evidence="1">
    <location>
        <begin position="463"/>
        <end position="476"/>
    </location>
</feature>
<dbReference type="GO" id="GO:0016301">
    <property type="term" value="F:kinase activity"/>
    <property type="evidence" value="ECO:0007669"/>
    <property type="project" value="UniProtKB-KW"/>
</dbReference>
<keyword evidence="4" id="KW-0418">Kinase</keyword>
<dbReference type="InterPro" id="IPR012337">
    <property type="entry name" value="RNaseH-like_sf"/>
</dbReference>
<organism evidence="2">
    <name type="scientific">Cladocopium goreaui</name>
    <dbReference type="NCBI Taxonomy" id="2562237"/>
    <lineage>
        <taxon>Eukaryota</taxon>
        <taxon>Sar</taxon>
        <taxon>Alveolata</taxon>
        <taxon>Dinophyceae</taxon>
        <taxon>Suessiales</taxon>
        <taxon>Symbiodiniaceae</taxon>
        <taxon>Cladocopium</taxon>
    </lineage>
</organism>
<comment type="caution">
    <text evidence="2">The sequence shown here is derived from an EMBL/GenBank/DDBJ whole genome shotgun (WGS) entry which is preliminary data.</text>
</comment>
<proteinExistence type="predicted"/>
<sequence length="802" mass="89998">MDLQKQRANEIRQLRENHDHKIESILEGYSKKSREFEALKAERELLLEALGVTLPKESAESVQESSEAAPPPRIDRGQSSSNPLVARVLFSELEGNDHQDKVEGIPNLDFLKENDSNVYATDSAESDPPPVPASQLDPVIAALQEQIQNLRDDMQSQSKKKSKAVSSSSSSSVSSQEIDSEYIREQKLMRLKAYEKIKIPSLPKSAAEVRTWKNSLISQLVSCCKSSEKELLSWLQRPLDGDEEHAGRAPEFPVLNRVLGSKLLELSKGNRFSIDFQSLQERSVRIGMQAPGLLLVAKICKRFRLDKEKGMSLSQQHLLSLKPQGVEIKDLEIFRDRVEFILSSLETTEYPSESILRTWLYACLKATPKLNLRVDKFREAATGSSYRTFQYLWQSMLDVIDEAQHDQNTTSVLSTLRAKVDTAAAQATDDKKKKDKKDKKDKKEKQTPESPAAPFTPKAKPSAKADPKAKPKEAKQDALPARRINQPHVMSDGKPSEKFGDRIHADHIIISKDRLSDGHKGLNGESVCLILYDDFTKIVAAYPAKTKSTDQCIRACNHFLGSRPAQELHSDNAPELEACAAKIGLVPDLTVPYRKTAEINRKIRTIEDCVRCCLVQIGNQNAAWPLAVEYTTSAMTLDVWRLADIVIEQGGRVHFEWPTHCHGWNEVAPEEFPIVSLSIHELIDRREWINDPAALAEIKKEADGLVNAGTWTYDHVVPRAKLEADARASGKDIAIGRLLTIVSWKNAESTTLKKLKARICFRGDEVRDAFGQYAEFQELKVIPTTISGLNLLRVNFIKMCLE</sequence>
<dbReference type="Proteomes" id="UP001152797">
    <property type="component" value="Unassembled WGS sequence"/>
</dbReference>
<evidence type="ECO:0000313" key="4">
    <source>
        <dbReference type="EMBL" id="CAL4794860.1"/>
    </source>
</evidence>
<gene>
    <name evidence="2" type="ORF">C1SCF055_LOCUS33098</name>
</gene>
<keyword evidence="4" id="KW-0808">Transferase</keyword>
<evidence type="ECO:0000256" key="1">
    <source>
        <dbReference type="SAM" id="MobiDB-lite"/>
    </source>
</evidence>
<evidence type="ECO:0000313" key="3">
    <source>
        <dbReference type="EMBL" id="CAL1160923.1"/>
    </source>
</evidence>
<feature type="compositionally biased region" description="Low complexity" evidence="1">
    <location>
        <begin position="164"/>
        <end position="176"/>
    </location>
</feature>
<dbReference type="SUPFAM" id="SSF53098">
    <property type="entry name" value="Ribonuclease H-like"/>
    <property type="match status" value="1"/>
</dbReference>
<accession>A0A9P1DFA3</accession>
<dbReference type="InterPro" id="IPR036397">
    <property type="entry name" value="RNaseH_sf"/>
</dbReference>
<dbReference type="GO" id="GO:0003676">
    <property type="term" value="F:nucleic acid binding"/>
    <property type="evidence" value="ECO:0007669"/>
    <property type="project" value="InterPro"/>
</dbReference>
<dbReference type="EMBL" id="CAMXCT030004077">
    <property type="protein sequence ID" value="CAL4794860.1"/>
    <property type="molecule type" value="Genomic_DNA"/>
</dbReference>
<dbReference type="Gene3D" id="3.30.420.10">
    <property type="entry name" value="Ribonuclease H-like superfamily/Ribonuclease H"/>
    <property type="match status" value="1"/>
</dbReference>
<dbReference type="EMBL" id="CAMXCT010004077">
    <property type="protein sequence ID" value="CAI4007548.1"/>
    <property type="molecule type" value="Genomic_DNA"/>
</dbReference>
<feature type="region of interest" description="Disordered" evidence="1">
    <location>
        <begin position="151"/>
        <end position="178"/>
    </location>
</feature>
<feature type="region of interest" description="Disordered" evidence="1">
    <location>
        <begin position="54"/>
        <end position="81"/>
    </location>
</feature>
<evidence type="ECO:0000313" key="5">
    <source>
        <dbReference type="Proteomes" id="UP001152797"/>
    </source>
</evidence>